<dbReference type="EMBL" id="FOKQ01000007">
    <property type="protein sequence ID" value="SFC07683.1"/>
    <property type="molecule type" value="Genomic_DNA"/>
</dbReference>
<accession>A0A1I1GEB5</accession>
<evidence type="ECO:0000259" key="1">
    <source>
        <dbReference type="Pfam" id="PF03432"/>
    </source>
</evidence>
<name>A0A1I1GEB5_RUMAL</name>
<sequence length="509" mass="58965">TTPYIKSLPIHNSLRARLLYIMNPEKTSERTLVTGLNLETDVDTAMQQLAMTYERYSRKKFNAKPPTKGDKPVKAFHLIQSFAHCECSAEEAHAIGIEWVRKAFGDDFQAMVCTHTDKDHIHNHVLLCPYSLSGKKFNSKWKTLWDIRHASDGICREHGIGIMEQLRARPNHEPNSMSYGEWLHRRLGDSWKERIRVRLDMLVESASLLDELLSTLEGQGYTVKRGKFISVKAPEQGRAIRLKTLGARYEESRLARRIEKSIAKRQPPKSPDEIIDDVMQEYSYETRKLKFAKEVQDDLENLSQQLNIINSEQITSIGEVEGKLSAVRKKISEIENSIKAGEIEAFQIEQYSDMLVKFRQQERDYQSIADTYNESSSGDYISRMVSEVKARMSEQEKDKLRHLQEQKYEVYIPTNDRYMDYVEHRAVPTAAEYGKVSEGNWYDAEGESIYQRLQSIYDTNKSIYVGFVIKVEGRAFMVDKKGFKELPDFDKPAVKKQVQAEPKRTKPRR</sequence>
<gene>
    <name evidence="2" type="ORF">SAMN02910406_01087</name>
</gene>
<dbReference type="RefSeq" id="WP_074960547.1">
    <property type="nucleotide sequence ID" value="NZ_FOKQ01000007.1"/>
</dbReference>
<proteinExistence type="predicted"/>
<dbReference type="Pfam" id="PF03432">
    <property type="entry name" value="Relaxase"/>
    <property type="match status" value="1"/>
</dbReference>
<feature type="domain" description="MobA/VirD2-like nuclease" evidence="1">
    <location>
        <begin position="20"/>
        <end position="160"/>
    </location>
</feature>
<organism evidence="2 3">
    <name type="scientific">Ruminococcus albus</name>
    <dbReference type="NCBI Taxonomy" id="1264"/>
    <lineage>
        <taxon>Bacteria</taxon>
        <taxon>Bacillati</taxon>
        <taxon>Bacillota</taxon>
        <taxon>Clostridia</taxon>
        <taxon>Eubacteriales</taxon>
        <taxon>Oscillospiraceae</taxon>
        <taxon>Ruminococcus</taxon>
    </lineage>
</organism>
<reference evidence="2 3" key="1">
    <citation type="submission" date="2016-10" db="EMBL/GenBank/DDBJ databases">
        <authorList>
            <person name="de Groot N.N."/>
        </authorList>
    </citation>
    <scope>NUCLEOTIDE SEQUENCE [LARGE SCALE GENOMIC DNA]</scope>
    <source>
        <strain evidence="2 3">AR67</strain>
    </source>
</reference>
<protein>
    <submittedName>
        <fullName evidence="2">Relaxase/Mobilisation nuclease domain-containing protein</fullName>
    </submittedName>
</protein>
<dbReference type="Proteomes" id="UP000182192">
    <property type="component" value="Unassembled WGS sequence"/>
</dbReference>
<feature type="non-terminal residue" evidence="2">
    <location>
        <position position="1"/>
    </location>
</feature>
<evidence type="ECO:0000313" key="2">
    <source>
        <dbReference type="EMBL" id="SFC07683.1"/>
    </source>
</evidence>
<dbReference type="InterPro" id="IPR005094">
    <property type="entry name" value="Endonuclease_MobA/VirD2"/>
</dbReference>
<dbReference type="OrthoDB" id="9763513at2"/>
<dbReference type="AlphaFoldDB" id="A0A1I1GEB5"/>
<evidence type="ECO:0000313" key="3">
    <source>
        <dbReference type="Proteomes" id="UP000182192"/>
    </source>
</evidence>